<keyword evidence="6" id="KW-0175">Coiled coil</keyword>
<evidence type="ECO:0000256" key="7">
    <source>
        <dbReference type="SAM" id="MobiDB-lite"/>
    </source>
</evidence>
<dbReference type="Gene3D" id="2.30.29.30">
    <property type="entry name" value="Pleckstrin-homology domain (PH domain)/Phosphotyrosine-binding domain (PTB)"/>
    <property type="match status" value="1"/>
</dbReference>
<feature type="compositionally biased region" description="Basic and acidic residues" evidence="7">
    <location>
        <begin position="385"/>
        <end position="395"/>
    </location>
</feature>
<feature type="transmembrane region" description="Helical" evidence="8">
    <location>
        <begin position="870"/>
        <end position="891"/>
    </location>
</feature>
<dbReference type="PANTHER" id="PTHR23319:SF4">
    <property type="entry name" value="GRAM DOMAIN CONTAINING 1B, ISOFORM E"/>
    <property type="match status" value="1"/>
</dbReference>
<dbReference type="CDD" id="cd13220">
    <property type="entry name" value="PH-GRAM_GRAMDC"/>
    <property type="match status" value="1"/>
</dbReference>
<dbReference type="PROSITE" id="PS51778">
    <property type="entry name" value="VAST"/>
    <property type="match status" value="1"/>
</dbReference>
<dbReference type="GO" id="GO:0140268">
    <property type="term" value="C:endoplasmic reticulum-plasma membrane contact site"/>
    <property type="evidence" value="ECO:0007669"/>
    <property type="project" value="TreeGrafter"/>
</dbReference>
<feature type="compositionally biased region" description="Basic residues" evidence="7">
    <location>
        <begin position="775"/>
        <end position="788"/>
    </location>
</feature>
<feature type="compositionally biased region" description="Low complexity" evidence="7">
    <location>
        <begin position="368"/>
        <end position="383"/>
    </location>
</feature>
<dbReference type="InterPro" id="IPR004182">
    <property type="entry name" value="GRAM"/>
</dbReference>
<evidence type="ECO:0000256" key="4">
    <source>
        <dbReference type="ARBA" id="ARBA00022989"/>
    </source>
</evidence>
<evidence type="ECO:0000256" key="2">
    <source>
        <dbReference type="ARBA" id="ARBA00006582"/>
    </source>
</evidence>
<evidence type="ECO:0000313" key="10">
    <source>
        <dbReference type="EMBL" id="KAJ2852411.1"/>
    </source>
</evidence>
<keyword evidence="5 8" id="KW-0472">Membrane</keyword>
<comment type="caution">
    <text evidence="10">The sequence shown here is derived from an EMBL/GenBank/DDBJ whole genome shotgun (WGS) entry which is preliminary data.</text>
</comment>
<evidence type="ECO:0000256" key="5">
    <source>
        <dbReference type="ARBA" id="ARBA00023136"/>
    </source>
</evidence>
<feature type="region of interest" description="Disordered" evidence="7">
    <location>
        <begin position="766"/>
        <end position="791"/>
    </location>
</feature>
<dbReference type="InterPro" id="IPR051482">
    <property type="entry name" value="Cholesterol_transport"/>
</dbReference>
<feature type="region of interest" description="Disordered" evidence="7">
    <location>
        <begin position="298"/>
        <end position="457"/>
    </location>
</feature>
<evidence type="ECO:0000313" key="11">
    <source>
        <dbReference type="Proteomes" id="UP001139887"/>
    </source>
</evidence>
<feature type="region of interest" description="Disordered" evidence="7">
    <location>
        <begin position="1"/>
        <end position="42"/>
    </location>
</feature>
<dbReference type="InterPro" id="IPR031968">
    <property type="entry name" value="VASt"/>
</dbReference>
<feature type="region of interest" description="Disordered" evidence="7">
    <location>
        <begin position="83"/>
        <end position="169"/>
    </location>
</feature>
<feature type="compositionally biased region" description="Acidic residues" evidence="7">
    <location>
        <begin position="83"/>
        <end position="93"/>
    </location>
</feature>
<dbReference type="Pfam" id="PF02893">
    <property type="entry name" value="GRAM"/>
    <property type="match status" value="1"/>
</dbReference>
<protein>
    <recommendedName>
        <fullName evidence="9">VASt domain-containing protein</fullName>
    </recommendedName>
</protein>
<dbReference type="EMBL" id="JANBUW010000003">
    <property type="protein sequence ID" value="KAJ2852411.1"/>
    <property type="molecule type" value="Genomic_DNA"/>
</dbReference>
<dbReference type="AlphaFoldDB" id="A0A9W8M1X9"/>
<dbReference type="GO" id="GO:0005789">
    <property type="term" value="C:endoplasmic reticulum membrane"/>
    <property type="evidence" value="ECO:0007669"/>
    <property type="project" value="TreeGrafter"/>
</dbReference>
<dbReference type="PANTHER" id="PTHR23319">
    <property type="entry name" value="GRAM DOMAIN CONTAINING 1B, ISOFORM E"/>
    <property type="match status" value="1"/>
</dbReference>
<accession>A0A9W8M1X9</accession>
<feature type="region of interest" description="Disordered" evidence="7">
    <location>
        <begin position="497"/>
        <end position="535"/>
    </location>
</feature>
<dbReference type="Proteomes" id="UP001139887">
    <property type="component" value="Unassembled WGS sequence"/>
</dbReference>
<gene>
    <name evidence="10" type="ORF">IWW36_000298</name>
</gene>
<dbReference type="GO" id="GO:0005886">
    <property type="term" value="C:plasma membrane"/>
    <property type="evidence" value="ECO:0007669"/>
    <property type="project" value="TreeGrafter"/>
</dbReference>
<evidence type="ECO:0000256" key="8">
    <source>
        <dbReference type="SAM" id="Phobius"/>
    </source>
</evidence>
<feature type="compositionally biased region" description="Polar residues" evidence="7">
    <location>
        <begin position="435"/>
        <end position="457"/>
    </location>
</feature>
<feature type="coiled-coil region" evidence="6">
    <location>
        <begin position="912"/>
        <end position="939"/>
    </location>
</feature>
<comment type="similarity">
    <text evidence="2">Belongs to the YSP2 family.</text>
</comment>
<dbReference type="GO" id="GO:0120015">
    <property type="term" value="F:sterol transfer activity"/>
    <property type="evidence" value="ECO:0007669"/>
    <property type="project" value="TreeGrafter"/>
</dbReference>
<keyword evidence="4 8" id="KW-1133">Transmembrane helix</keyword>
<dbReference type="InterPro" id="IPR011993">
    <property type="entry name" value="PH-like_dom_sf"/>
</dbReference>
<dbReference type="GO" id="GO:0032934">
    <property type="term" value="F:sterol binding"/>
    <property type="evidence" value="ECO:0007669"/>
    <property type="project" value="TreeGrafter"/>
</dbReference>
<comment type="subcellular location">
    <subcellularLocation>
        <location evidence="1">Membrane</location>
        <topology evidence="1">Single-pass membrane protein</topology>
    </subcellularLocation>
</comment>
<keyword evidence="11" id="KW-1185">Reference proteome</keyword>
<dbReference type="Pfam" id="PF16016">
    <property type="entry name" value="VASt"/>
    <property type="match status" value="1"/>
</dbReference>
<feature type="compositionally biased region" description="Polar residues" evidence="7">
    <location>
        <begin position="396"/>
        <end position="413"/>
    </location>
</feature>
<sequence length="943" mass="102195">MTREEKPRGLRARLRQRRARNGSEDETRSRPTSLDLGRSTEPAMLRAGMQSLTAVPTRADNYYNDSIDNNMGGLALGEFAEEGGEVAEDEEGIDAAVISPESVASDSQRESAVRRARRESWQSMPDYGTRGTVQEANGAEIPATPSERSGSEEDSASSEFSSDEESAADELDADSELNAVYLRRNADFHALFRNIPINELLIDDYGCALQRDILVQGRLYLTENFVCFYSNIFGWVTSLVIAFDEIVSIEKRMTALIIPNAIQVSTLHAKHFFGSFIYRDSAYNQLYDLWVKSRSEKTAGVPETGRAEDGAGAGDVSRHRADIVNHGYQSLSEDDDTHSQRSLDLSPRQVPDSGSESNVIGKDKAYASSMSGSESDDSWSSSMTNEKHPAKRLSDNSKNSTAAAAPSSVNGVLQHSRLDAGSDASISREVPGDITPSTATDASSIMPQTAPDSTVNSTANVSRIGSQMLTSALPVAQTNGIAAAPAKAVAGQSKRLLAKLPKTPDGTDTGSRESLLVDSPQSSQRIEPPSLHKPTECPCGSSGHTAHYSLEALDATFPLALPLLFRVVFSASVPASLEKMYMSGVSGEELASSCTRRIAACGNTDVRTEGWVPDPDDSAREMCIYTYEKPLGFSIGPKSTMVEDTFRITMKDFDKAVIVEQVVKTPNVPSGTAFFIKVRHCLTWAAGPSNYPRGGWSRYRMTFQVEWVKTSWIKSTIEKGSMDSNKQAGEQLEKYIREWIAAHPDKEVKAGEYLLDAQNAGTGEIASDAASASVAHKRRRRKHGRKRREFSPHGLRMEEVLGSGSDIRKRASDGVADDGNNVGRQQANSEKQAGAISAVAKDKATGALLASAESDLGKLNRILNLAGPTAIIAGAVVVLLLGIVPAVINLWRLNGSVAMNGQYMEPKYMEQISQLQSSIDAIASQMAEINQNLQMLLERQGRP</sequence>
<feature type="compositionally biased region" description="Basic residues" evidence="7">
    <location>
        <begin position="9"/>
        <end position="20"/>
    </location>
</feature>
<evidence type="ECO:0000256" key="3">
    <source>
        <dbReference type="ARBA" id="ARBA00022692"/>
    </source>
</evidence>
<proteinExistence type="inferred from homology"/>
<reference evidence="10" key="1">
    <citation type="submission" date="2022-07" db="EMBL/GenBank/DDBJ databases">
        <title>Phylogenomic reconstructions and comparative analyses of Kickxellomycotina fungi.</title>
        <authorList>
            <person name="Reynolds N.K."/>
            <person name="Stajich J.E."/>
            <person name="Barry K."/>
            <person name="Grigoriev I.V."/>
            <person name="Crous P."/>
            <person name="Smith M.E."/>
        </authorList>
    </citation>
    <scope>NUCLEOTIDE SEQUENCE</scope>
    <source>
        <strain evidence="10">NRRL 1566</strain>
    </source>
</reference>
<feature type="compositionally biased region" description="Acidic residues" evidence="7">
    <location>
        <begin position="152"/>
        <end position="169"/>
    </location>
</feature>
<organism evidence="10 11">
    <name type="scientific">Coemansia brasiliensis</name>
    <dbReference type="NCBI Taxonomy" id="2650707"/>
    <lineage>
        <taxon>Eukaryota</taxon>
        <taxon>Fungi</taxon>
        <taxon>Fungi incertae sedis</taxon>
        <taxon>Zoopagomycota</taxon>
        <taxon>Kickxellomycotina</taxon>
        <taxon>Kickxellomycetes</taxon>
        <taxon>Kickxellales</taxon>
        <taxon>Kickxellaceae</taxon>
        <taxon>Coemansia</taxon>
    </lineage>
</organism>
<name>A0A9W8M1X9_9FUNG</name>
<dbReference type="OrthoDB" id="2162691at2759"/>
<evidence type="ECO:0000256" key="1">
    <source>
        <dbReference type="ARBA" id="ARBA00004167"/>
    </source>
</evidence>
<dbReference type="SMART" id="SM00568">
    <property type="entry name" value="GRAM"/>
    <property type="match status" value="1"/>
</dbReference>
<dbReference type="GO" id="GO:0032366">
    <property type="term" value="P:intracellular sterol transport"/>
    <property type="evidence" value="ECO:0007669"/>
    <property type="project" value="TreeGrafter"/>
</dbReference>
<evidence type="ECO:0000259" key="9">
    <source>
        <dbReference type="PROSITE" id="PS51778"/>
    </source>
</evidence>
<evidence type="ECO:0000256" key="6">
    <source>
        <dbReference type="SAM" id="Coils"/>
    </source>
</evidence>
<keyword evidence="3 8" id="KW-0812">Transmembrane</keyword>
<feature type="domain" description="VASt" evidence="9">
    <location>
        <begin position="547"/>
        <end position="744"/>
    </location>
</feature>